<dbReference type="EMBL" id="GL984355">
    <property type="protein sequence ID" value="EGR27521.1"/>
    <property type="molecule type" value="Genomic_DNA"/>
</dbReference>
<feature type="region of interest" description="Disordered" evidence="7">
    <location>
        <begin position="1"/>
        <end position="28"/>
    </location>
</feature>
<feature type="domain" description="RRM" evidence="8">
    <location>
        <begin position="37"/>
        <end position="123"/>
    </location>
</feature>
<evidence type="ECO:0000259" key="8">
    <source>
        <dbReference type="PROSITE" id="PS50102"/>
    </source>
</evidence>
<dbReference type="Pfam" id="PF00076">
    <property type="entry name" value="RRM_1"/>
    <property type="match status" value="2"/>
</dbReference>
<dbReference type="InterPro" id="IPR012677">
    <property type="entry name" value="Nucleotide-bd_a/b_plait_sf"/>
</dbReference>
<dbReference type="GO" id="GO:0003723">
    <property type="term" value="F:RNA binding"/>
    <property type="evidence" value="ECO:0007669"/>
    <property type="project" value="UniProtKB-UniRule"/>
</dbReference>
<evidence type="ECO:0000256" key="6">
    <source>
        <dbReference type="PROSITE-ProRule" id="PRU00176"/>
    </source>
</evidence>
<dbReference type="PANTHER" id="PTHR15608">
    <property type="entry name" value="SPLICING FACTOR U2AF-ASSOCIATED PROTEIN 2"/>
    <property type="match status" value="1"/>
</dbReference>
<evidence type="ECO:0000313" key="10">
    <source>
        <dbReference type="Proteomes" id="UP000008983"/>
    </source>
</evidence>
<evidence type="ECO:0000256" key="2">
    <source>
        <dbReference type="ARBA" id="ARBA00022664"/>
    </source>
</evidence>
<dbReference type="InterPro" id="IPR000504">
    <property type="entry name" value="RRM_dom"/>
</dbReference>
<keyword evidence="4 6" id="KW-0694">RNA-binding</keyword>
<dbReference type="InterPro" id="IPR035979">
    <property type="entry name" value="RBD_domain_sf"/>
</dbReference>
<protein>
    <submittedName>
        <fullName evidence="9">RNA binding domain protein</fullName>
    </submittedName>
</protein>
<dbReference type="eggNOG" id="KOG1548">
    <property type="taxonomic scope" value="Eukaryota"/>
</dbReference>
<comment type="similarity">
    <text evidence="1">Belongs to the HTATSF1 family.</text>
</comment>
<dbReference type="RefSeq" id="XP_004024973.1">
    <property type="nucleotide sequence ID" value="XM_004024924.1"/>
</dbReference>
<dbReference type="GO" id="GO:0005686">
    <property type="term" value="C:U2 snRNP"/>
    <property type="evidence" value="ECO:0007669"/>
    <property type="project" value="TreeGrafter"/>
</dbReference>
<dbReference type="PROSITE" id="PS50102">
    <property type="entry name" value="RRM"/>
    <property type="match status" value="2"/>
</dbReference>
<dbReference type="FunCoup" id="G0R4T3">
    <property type="interactions" value="4"/>
</dbReference>
<organism evidence="9 10">
    <name type="scientific">Ichthyophthirius multifiliis</name>
    <name type="common">White spot disease agent</name>
    <name type="synonym">Ich</name>
    <dbReference type="NCBI Taxonomy" id="5932"/>
    <lineage>
        <taxon>Eukaryota</taxon>
        <taxon>Sar</taxon>
        <taxon>Alveolata</taxon>
        <taxon>Ciliophora</taxon>
        <taxon>Intramacronucleata</taxon>
        <taxon>Oligohymenophorea</taxon>
        <taxon>Hymenostomatida</taxon>
        <taxon>Ophryoglenina</taxon>
        <taxon>Ichthyophthirius</taxon>
    </lineage>
</organism>
<dbReference type="InParanoid" id="G0R4T3"/>
<evidence type="ECO:0000313" key="9">
    <source>
        <dbReference type="EMBL" id="EGR27521.1"/>
    </source>
</evidence>
<dbReference type="GO" id="GO:0005684">
    <property type="term" value="C:U2-type spliceosomal complex"/>
    <property type="evidence" value="ECO:0007669"/>
    <property type="project" value="TreeGrafter"/>
</dbReference>
<dbReference type="STRING" id="857967.G0R4T3"/>
<keyword evidence="5" id="KW-0508">mRNA splicing</keyword>
<keyword evidence="3" id="KW-0677">Repeat</keyword>
<dbReference type="CDD" id="cd12285">
    <property type="entry name" value="RRM3_RBM39_like"/>
    <property type="match status" value="1"/>
</dbReference>
<feature type="compositionally biased region" description="Basic and acidic residues" evidence="7">
    <location>
        <begin position="1"/>
        <end position="10"/>
    </location>
</feature>
<dbReference type="SUPFAM" id="SSF54928">
    <property type="entry name" value="RNA-binding domain, RBD"/>
    <property type="match status" value="1"/>
</dbReference>
<feature type="domain" description="RRM" evidence="8">
    <location>
        <begin position="170"/>
        <end position="255"/>
    </location>
</feature>
<dbReference type="FunFam" id="3.30.70.330:FF:000105">
    <property type="entry name" value="HIV Tat-specific factor 1 homolog"/>
    <property type="match status" value="1"/>
</dbReference>
<reference evidence="9 10" key="1">
    <citation type="submission" date="2011-07" db="EMBL/GenBank/DDBJ databases">
        <authorList>
            <person name="Coyne R."/>
            <person name="Brami D."/>
            <person name="Johnson J."/>
            <person name="Hostetler J."/>
            <person name="Hannick L."/>
            <person name="Clark T."/>
            <person name="Cassidy-Hanley D."/>
            <person name="Inman J."/>
        </authorList>
    </citation>
    <scope>NUCLEOTIDE SEQUENCE [LARGE SCALE GENOMIC DNA]</scope>
    <source>
        <strain evidence="9 10">G5</strain>
    </source>
</reference>
<dbReference type="GO" id="GO:0000398">
    <property type="term" value="P:mRNA splicing, via spliceosome"/>
    <property type="evidence" value="ECO:0007669"/>
    <property type="project" value="UniProtKB-ARBA"/>
</dbReference>
<evidence type="ECO:0000256" key="7">
    <source>
        <dbReference type="SAM" id="MobiDB-lite"/>
    </source>
</evidence>
<evidence type="ECO:0000256" key="1">
    <source>
        <dbReference type="ARBA" id="ARBA00007747"/>
    </source>
</evidence>
<evidence type="ECO:0000256" key="4">
    <source>
        <dbReference type="ARBA" id="ARBA00022884"/>
    </source>
</evidence>
<dbReference type="Gene3D" id="3.30.70.330">
    <property type="match status" value="2"/>
</dbReference>
<dbReference type="PANTHER" id="PTHR15608:SF0">
    <property type="entry name" value="HIV TAT-SPECIFIC FACTOR 1"/>
    <property type="match status" value="1"/>
</dbReference>
<dbReference type="AlphaFoldDB" id="G0R4T3"/>
<keyword evidence="10" id="KW-1185">Reference proteome</keyword>
<proteinExistence type="inferred from homology"/>
<dbReference type="OMA" id="IVISKPM"/>
<dbReference type="InterPro" id="IPR034393">
    <property type="entry name" value="TatSF1-like"/>
</dbReference>
<evidence type="ECO:0000256" key="3">
    <source>
        <dbReference type="ARBA" id="ARBA00022737"/>
    </source>
</evidence>
<accession>G0R4T3</accession>
<dbReference type="Proteomes" id="UP000008983">
    <property type="component" value="Unassembled WGS sequence"/>
</dbReference>
<feature type="compositionally biased region" description="Basic residues" evidence="7">
    <location>
        <begin position="11"/>
        <end position="20"/>
    </location>
</feature>
<evidence type="ECO:0000256" key="5">
    <source>
        <dbReference type="ARBA" id="ARBA00023187"/>
    </source>
</evidence>
<keyword evidence="2" id="KW-0507">mRNA processing</keyword>
<name>G0R4T3_ICHMU</name>
<sequence length="288" mass="34143">MKKIKNEDIRKIKRKKAKQRRQNEKKKEKWYNPKYNTYIYISGLPKNITIEKLDQFFSRAGVIRKDHVSLEKKIKIYKDKDGSPKGDAAISYTMIESIDLAITMLDQREIEPGYIIKVEKAQFNQHGEQYKKRLGEKQNNCDKVKKLQNQAEIKQQLGWEDEDQIDTGLKIVTIKNLFNPNQEKSDTFYEDLQSEVIQEIQNSVGPVQRFKIFENNPEGVVQIKFKNSQIAQKCIEIMNGRFFDEKQLICEYWDGVTDYKTDKNEIEDEDQRLDDFGKWIVEKNKEQL</sequence>
<dbReference type="OrthoDB" id="10258585at2759"/>
<gene>
    <name evidence="9" type="ORF">IMG5_194700</name>
</gene>
<dbReference type="GeneID" id="14903589"/>
<dbReference type="SMART" id="SM00360">
    <property type="entry name" value="RRM"/>
    <property type="match status" value="2"/>
</dbReference>